<feature type="domain" description="Piwi" evidence="2">
    <location>
        <begin position="67"/>
        <end position="292"/>
    </location>
</feature>
<dbReference type="SUPFAM" id="SSF53098">
    <property type="entry name" value="Ribonuclease H-like"/>
    <property type="match status" value="1"/>
</dbReference>
<evidence type="ECO:0000313" key="3">
    <source>
        <dbReference type="EMBL" id="CAE7263070.1"/>
    </source>
</evidence>
<dbReference type="GO" id="GO:0003676">
    <property type="term" value="F:nucleic acid binding"/>
    <property type="evidence" value="ECO:0007669"/>
    <property type="project" value="InterPro"/>
</dbReference>
<sequence>MFGFLVPPEPRDVSLSGRVRAALLELCSDSLAPCLRFQEVEGEARLDNWGIGFDLHGNGVGMAQNMLQKWRKMNGRLPNNIIYYRDGVSDGQFVNVLQRELNLLDTAFKNVEATYEPRLVIIVGQTLAFRSLLVLCLSTLSMLLAKRHQTRLWMADDKGKGGGKDKGKGKKDPAQADDLDCSIEQKLPRHNWKHVAAKVRPGTVASDNIAQPSHMNFFLVSQEGIQGTSVPCHYHILHLDKRLVQRGIKVDDFEIITFQLCHLYSRADKSVGYATPAYMADHVCERGKHYLEAYFGHSDVMSTLGTSSSEERKESEMREEIEKRISWLNERAAASGGTG</sequence>
<dbReference type="AlphaFoldDB" id="A0A812MEU8"/>
<dbReference type="EMBL" id="CAJNDS010001513">
    <property type="protein sequence ID" value="CAE7263070.1"/>
    <property type="molecule type" value="Genomic_DNA"/>
</dbReference>
<proteinExistence type="predicted"/>
<evidence type="ECO:0000259" key="2">
    <source>
        <dbReference type="PROSITE" id="PS50822"/>
    </source>
</evidence>
<dbReference type="PROSITE" id="PS50822">
    <property type="entry name" value="PIWI"/>
    <property type="match status" value="1"/>
</dbReference>
<dbReference type="InterPro" id="IPR003165">
    <property type="entry name" value="Piwi"/>
</dbReference>
<dbReference type="SMART" id="SM00950">
    <property type="entry name" value="Piwi"/>
    <property type="match status" value="1"/>
</dbReference>
<feature type="region of interest" description="Disordered" evidence="1">
    <location>
        <begin position="155"/>
        <end position="176"/>
    </location>
</feature>
<keyword evidence="4" id="KW-1185">Reference proteome</keyword>
<gene>
    <name evidence="3" type="primary">AGO14</name>
    <name evidence="3" type="ORF">SNAT2548_LOCUS13817</name>
</gene>
<evidence type="ECO:0000256" key="1">
    <source>
        <dbReference type="SAM" id="MobiDB-lite"/>
    </source>
</evidence>
<reference evidence="3" key="1">
    <citation type="submission" date="2021-02" db="EMBL/GenBank/DDBJ databases">
        <authorList>
            <person name="Dougan E. K."/>
            <person name="Rhodes N."/>
            <person name="Thang M."/>
            <person name="Chan C."/>
        </authorList>
    </citation>
    <scope>NUCLEOTIDE SEQUENCE</scope>
</reference>
<dbReference type="InterPro" id="IPR036397">
    <property type="entry name" value="RNaseH_sf"/>
</dbReference>
<comment type="caution">
    <text evidence="3">The sequence shown here is derived from an EMBL/GenBank/DDBJ whole genome shotgun (WGS) entry which is preliminary data.</text>
</comment>
<dbReference type="InterPro" id="IPR012337">
    <property type="entry name" value="RNaseH-like_sf"/>
</dbReference>
<dbReference type="OrthoDB" id="10252740at2759"/>
<accession>A0A812MEU8</accession>
<dbReference type="Proteomes" id="UP000604046">
    <property type="component" value="Unassembled WGS sequence"/>
</dbReference>
<dbReference type="PANTHER" id="PTHR22891">
    <property type="entry name" value="EUKARYOTIC TRANSLATION INITIATION FACTOR 2C"/>
    <property type="match status" value="1"/>
</dbReference>
<protein>
    <submittedName>
        <fullName evidence="3">AGO14 protein</fullName>
    </submittedName>
</protein>
<organism evidence="3 4">
    <name type="scientific">Symbiodinium natans</name>
    <dbReference type="NCBI Taxonomy" id="878477"/>
    <lineage>
        <taxon>Eukaryota</taxon>
        <taxon>Sar</taxon>
        <taxon>Alveolata</taxon>
        <taxon>Dinophyceae</taxon>
        <taxon>Suessiales</taxon>
        <taxon>Symbiodiniaceae</taxon>
        <taxon>Symbiodinium</taxon>
    </lineage>
</organism>
<dbReference type="Gene3D" id="3.30.420.10">
    <property type="entry name" value="Ribonuclease H-like superfamily/Ribonuclease H"/>
    <property type="match status" value="2"/>
</dbReference>
<dbReference type="Pfam" id="PF02171">
    <property type="entry name" value="Piwi"/>
    <property type="match status" value="2"/>
</dbReference>
<evidence type="ECO:0000313" key="4">
    <source>
        <dbReference type="Proteomes" id="UP000604046"/>
    </source>
</evidence>
<feature type="compositionally biased region" description="Basic and acidic residues" evidence="1">
    <location>
        <begin position="155"/>
        <end position="174"/>
    </location>
</feature>
<name>A0A812MEU8_9DINO</name>